<evidence type="ECO:0000313" key="12">
    <source>
        <dbReference type="EMBL" id="KAF7782729.1"/>
    </source>
</evidence>
<evidence type="ECO:0000256" key="3">
    <source>
        <dbReference type="ARBA" id="ARBA00004322"/>
    </source>
</evidence>
<dbReference type="GO" id="GO:0006302">
    <property type="term" value="P:double-strand break repair"/>
    <property type="evidence" value="ECO:0007669"/>
    <property type="project" value="TreeGrafter"/>
</dbReference>
<dbReference type="AlphaFoldDB" id="A0A8H7KJN6"/>
<evidence type="ECO:0000256" key="4">
    <source>
        <dbReference type="ARBA" id="ARBA00022722"/>
    </source>
</evidence>
<keyword evidence="8" id="KW-0460">Magnesium</keyword>
<keyword evidence="7" id="KW-0378">Hydrolase</keyword>
<dbReference type="GO" id="GO:0005737">
    <property type="term" value="C:cytoplasm"/>
    <property type="evidence" value="ECO:0007669"/>
    <property type="project" value="TreeGrafter"/>
</dbReference>
<dbReference type="Pfam" id="PF03372">
    <property type="entry name" value="Exo_endo_phos"/>
    <property type="match status" value="1"/>
</dbReference>
<dbReference type="GO" id="GO:0003697">
    <property type="term" value="F:single-stranded DNA binding"/>
    <property type="evidence" value="ECO:0007669"/>
    <property type="project" value="TreeGrafter"/>
</dbReference>
<sequence length="339" mass="38257">MCLHSVARAAGRPRATSQTDRRSDLLRRFLDNQHLYRFDVHTNTWKPLLLEDPRRTQGHALGTPSKFQVLSWNIEFTSPFIPERTTAILDYIQILQNHTQISSAQSDSIPTIILLQEVDMDAFPSILSHPFLRTHYDLTDISHEHFQASYGTITLIPRSLIPVIASVARIPFENSFMGRDVLIVDLELPKLPLSPQSFPSRTTTSRIRICNTHLESTRGYADLARPKQLELISQFISSADGGLVAGDMNAITPGDHEVPRNVGLVDCWEALRPDDRGYTWGYQPPSRRFPVGRLDKVLFSGNLNPVSIERVGMGEHLAPPLHSNWLSDHYGLFAQFTTS</sequence>
<proteinExistence type="predicted"/>
<reference evidence="12 13" key="1">
    <citation type="journal article" name="Sci. Rep.">
        <title>Telomere-to-telomere assembled and centromere annotated genomes of the two main subspecies of the button mushroom Agaricus bisporus reveal especially polymorphic chromosome ends.</title>
        <authorList>
            <person name="Sonnenberg A.S.M."/>
            <person name="Sedaghat-Telgerd N."/>
            <person name="Lavrijssen B."/>
            <person name="Ohm R.A."/>
            <person name="Hendrickx P.M."/>
            <person name="Scholtmeijer K."/>
            <person name="Baars J.J.P."/>
            <person name="van Peer A."/>
        </authorList>
    </citation>
    <scope>NUCLEOTIDE SEQUENCE [LARGE SCALE GENOMIC DNA]</scope>
    <source>
        <strain evidence="12 13">H119_p4</strain>
    </source>
</reference>
<keyword evidence="10" id="KW-0539">Nucleus</keyword>
<dbReference type="InterPro" id="IPR051547">
    <property type="entry name" value="TDP2-like"/>
</dbReference>
<comment type="subcellular location">
    <subcellularLocation>
        <location evidence="3">Nucleus</location>
        <location evidence="3">PML body</location>
    </subcellularLocation>
</comment>
<dbReference type="EMBL" id="JABXXO010000003">
    <property type="protein sequence ID" value="KAF7782729.1"/>
    <property type="molecule type" value="Genomic_DNA"/>
</dbReference>
<dbReference type="GO" id="GO:0070260">
    <property type="term" value="F:5'-tyrosyl-DNA phosphodiesterase activity"/>
    <property type="evidence" value="ECO:0007669"/>
    <property type="project" value="TreeGrafter"/>
</dbReference>
<keyword evidence="9" id="KW-0234">DNA repair</keyword>
<dbReference type="Gene3D" id="3.60.10.10">
    <property type="entry name" value="Endonuclease/exonuclease/phosphatase"/>
    <property type="match status" value="1"/>
</dbReference>
<keyword evidence="6" id="KW-0227">DNA damage</keyword>
<evidence type="ECO:0000256" key="10">
    <source>
        <dbReference type="ARBA" id="ARBA00023242"/>
    </source>
</evidence>
<comment type="cofactor">
    <cofactor evidence="1">
        <name>Mn(2+)</name>
        <dbReference type="ChEBI" id="CHEBI:29035"/>
    </cofactor>
</comment>
<dbReference type="PANTHER" id="PTHR15822:SF4">
    <property type="entry name" value="TYROSYL-DNA PHOSPHODIESTERASE 2"/>
    <property type="match status" value="1"/>
</dbReference>
<evidence type="ECO:0000256" key="8">
    <source>
        <dbReference type="ARBA" id="ARBA00022842"/>
    </source>
</evidence>
<keyword evidence="4" id="KW-0540">Nuclease</keyword>
<dbReference type="PANTHER" id="PTHR15822">
    <property type="entry name" value="TRAF AND TNF RECEPTOR-ASSOCIATED PROTEIN"/>
    <property type="match status" value="1"/>
</dbReference>
<feature type="domain" description="Endonuclease/exonuclease/phosphatase" evidence="11">
    <location>
        <begin position="70"/>
        <end position="329"/>
    </location>
</feature>
<evidence type="ECO:0000313" key="13">
    <source>
        <dbReference type="Proteomes" id="UP000629468"/>
    </source>
</evidence>
<keyword evidence="5" id="KW-0479">Metal-binding</keyword>
<dbReference type="CDD" id="cd09080">
    <property type="entry name" value="TDP2"/>
    <property type="match status" value="1"/>
</dbReference>
<name>A0A8H7KJN6_AGABI</name>
<accession>A0A8H7KJN6</accession>
<dbReference type="GO" id="GO:0004518">
    <property type="term" value="F:nuclease activity"/>
    <property type="evidence" value="ECO:0007669"/>
    <property type="project" value="UniProtKB-KW"/>
</dbReference>
<comment type="caution">
    <text evidence="12">The sequence shown here is derived from an EMBL/GenBank/DDBJ whole genome shotgun (WGS) entry which is preliminary data.</text>
</comment>
<dbReference type="GO" id="GO:0046872">
    <property type="term" value="F:metal ion binding"/>
    <property type="evidence" value="ECO:0007669"/>
    <property type="project" value="UniProtKB-KW"/>
</dbReference>
<evidence type="ECO:0000256" key="2">
    <source>
        <dbReference type="ARBA" id="ARBA00001946"/>
    </source>
</evidence>
<evidence type="ECO:0000256" key="9">
    <source>
        <dbReference type="ARBA" id="ARBA00023204"/>
    </source>
</evidence>
<organism evidence="12 13">
    <name type="scientific">Agaricus bisporus var. burnettii</name>
    <dbReference type="NCBI Taxonomy" id="192524"/>
    <lineage>
        <taxon>Eukaryota</taxon>
        <taxon>Fungi</taxon>
        <taxon>Dikarya</taxon>
        <taxon>Basidiomycota</taxon>
        <taxon>Agaricomycotina</taxon>
        <taxon>Agaricomycetes</taxon>
        <taxon>Agaricomycetidae</taxon>
        <taxon>Agaricales</taxon>
        <taxon>Agaricineae</taxon>
        <taxon>Agaricaceae</taxon>
        <taxon>Agaricus</taxon>
    </lineage>
</organism>
<dbReference type="InterPro" id="IPR005135">
    <property type="entry name" value="Endo/exonuclease/phosphatase"/>
</dbReference>
<evidence type="ECO:0000256" key="7">
    <source>
        <dbReference type="ARBA" id="ARBA00022801"/>
    </source>
</evidence>
<evidence type="ECO:0000256" key="5">
    <source>
        <dbReference type="ARBA" id="ARBA00022723"/>
    </source>
</evidence>
<evidence type="ECO:0000256" key="6">
    <source>
        <dbReference type="ARBA" id="ARBA00022763"/>
    </source>
</evidence>
<dbReference type="SUPFAM" id="SSF56219">
    <property type="entry name" value="DNase I-like"/>
    <property type="match status" value="1"/>
</dbReference>
<dbReference type="InterPro" id="IPR036691">
    <property type="entry name" value="Endo/exonu/phosph_ase_sf"/>
</dbReference>
<protein>
    <recommendedName>
        <fullName evidence="11">Endonuclease/exonuclease/phosphatase domain-containing protein</fullName>
    </recommendedName>
</protein>
<comment type="cofactor">
    <cofactor evidence="2">
        <name>Mg(2+)</name>
        <dbReference type="ChEBI" id="CHEBI:18420"/>
    </cofactor>
</comment>
<gene>
    <name evidence="12" type="ORF">Agabi119p4_2105</name>
</gene>
<evidence type="ECO:0000259" key="11">
    <source>
        <dbReference type="Pfam" id="PF03372"/>
    </source>
</evidence>
<dbReference type="Proteomes" id="UP000629468">
    <property type="component" value="Unassembled WGS sequence"/>
</dbReference>
<evidence type="ECO:0000256" key="1">
    <source>
        <dbReference type="ARBA" id="ARBA00001936"/>
    </source>
</evidence>